<dbReference type="GO" id="GO:0016787">
    <property type="term" value="F:hydrolase activity"/>
    <property type="evidence" value="ECO:0007669"/>
    <property type="project" value="UniProtKB-KW"/>
</dbReference>
<dbReference type="Proteomes" id="UP000184204">
    <property type="component" value="Unassembled WGS sequence"/>
</dbReference>
<sequence>MERKTISAHEINKYSYCPYQWYYEKLYGRKELRRLYQERNEALALGDGMNANFTKGLEFHKRNYAELRLRNLAWKIAVLLLILGAVIYYLMQSGVDVGFY</sequence>
<feature type="transmembrane region" description="Helical" evidence="2">
    <location>
        <begin position="72"/>
        <end position="91"/>
    </location>
</feature>
<evidence type="ECO:0000256" key="2">
    <source>
        <dbReference type="SAM" id="Phobius"/>
    </source>
</evidence>
<keyword evidence="2" id="KW-0812">Transmembrane</keyword>
<evidence type="ECO:0000313" key="6">
    <source>
        <dbReference type="Proteomes" id="UP000184204"/>
    </source>
</evidence>
<evidence type="ECO:0000313" key="3">
    <source>
        <dbReference type="EMBL" id="AMJ41588.1"/>
    </source>
</evidence>
<evidence type="ECO:0000313" key="4">
    <source>
        <dbReference type="EMBL" id="SHE86700.1"/>
    </source>
</evidence>
<proteinExistence type="predicted"/>
<reference evidence="6" key="4">
    <citation type="submission" date="2016-11" db="EMBL/GenBank/DDBJ databases">
        <authorList>
            <person name="Jaros S."/>
            <person name="Januszkiewicz K."/>
            <person name="Wedrychowicz H."/>
        </authorList>
    </citation>
    <scope>NUCLEOTIDE SEQUENCE [LARGE SCALE GENOMIC DNA]</scope>
    <source>
        <strain evidence="6">DSM 1682</strain>
    </source>
</reference>
<evidence type="ECO:0000256" key="1">
    <source>
        <dbReference type="ARBA" id="ARBA00022801"/>
    </source>
</evidence>
<dbReference type="Gene3D" id="3.90.320.10">
    <property type="match status" value="1"/>
</dbReference>
<dbReference type="Proteomes" id="UP000068026">
    <property type="component" value="Chromosome"/>
</dbReference>
<keyword evidence="2" id="KW-1133">Transmembrane helix</keyword>
<accession>A0A110A729</accession>
<dbReference type="OrthoDB" id="1726886at2"/>
<keyword evidence="1" id="KW-0378">Hydrolase</keyword>
<evidence type="ECO:0008006" key="7">
    <source>
        <dbReference type="Google" id="ProtNLM"/>
    </source>
</evidence>
<name>A0A110A729_ANAPI</name>
<organism evidence="4 6">
    <name type="scientific">Anaerotignum propionicum DSM 1682</name>
    <dbReference type="NCBI Taxonomy" id="991789"/>
    <lineage>
        <taxon>Bacteria</taxon>
        <taxon>Bacillati</taxon>
        <taxon>Bacillota</taxon>
        <taxon>Clostridia</taxon>
        <taxon>Lachnospirales</taxon>
        <taxon>Anaerotignaceae</taxon>
        <taxon>Anaerotignum</taxon>
    </lineage>
</organism>
<keyword evidence="2" id="KW-0472">Membrane</keyword>
<dbReference type="InterPro" id="IPR011604">
    <property type="entry name" value="PDDEXK-like_dom_sf"/>
</dbReference>
<dbReference type="EMBL" id="FQUA01000009">
    <property type="protein sequence ID" value="SHE86700.1"/>
    <property type="molecule type" value="Genomic_DNA"/>
</dbReference>
<dbReference type="EMBL" id="CP014223">
    <property type="protein sequence ID" value="AMJ41588.1"/>
    <property type="molecule type" value="Genomic_DNA"/>
</dbReference>
<protein>
    <recommendedName>
        <fullName evidence="7">PD-(D/E)XK nuclease superfamily protein</fullName>
    </recommendedName>
</protein>
<dbReference type="KEGG" id="cpro:CPRO_20060"/>
<evidence type="ECO:0000313" key="5">
    <source>
        <dbReference type="Proteomes" id="UP000068026"/>
    </source>
</evidence>
<dbReference type="AlphaFoldDB" id="A0A110A729"/>
<reference evidence="4" key="3">
    <citation type="submission" date="2016-11" db="EMBL/GenBank/DDBJ databases">
        <authorList>
            <person name="Varghese N."/>
            <person name="Submissions S."/>
        </authorList>
    </citation>
    <scope>NUCLEOTIDE SEQUENCE</scope>
    <source>
        <strain evidence="4">DSM 1682</strain>
    </source>
</reference>
<reference evidence="5" key="2">
    <citation type="submission" date="2016-01" db="EMBL/GenBank/DDBJ databases">
        <authorList>
            <person name="Poehlein A."/>
            <person name="Schlien K."/>
            <person name="Gottschalk G."/>
            <person name="Buckel W."/>
            <person name="Daniel R."/>
        </authorList>
    </citation>
    <scope>NUCLEOTIDE SEQUENCE [LARGE SCALE GENOMIC DNA]</scope>
    <source>
        <strain evidence="5">X2</strain>
    </source>
</reference>
<keyword evidence="5" id="KW-1185">Reference proteome</keyword>
<reference evidence="3 5" key="1">
    <citation type="journal article" date="2016" name="Genome Announc.">
        <title>Complete Genome Sequence of the Amino Acid-Fermenting Clostridium propionicum X2 (DSM 1682).</title>
        <authorList>
            <person name="Poehlein A."/>
            <person name="Schlien K."/>
            <person name="Chowdhury N.P."/>
            <person name="Gottschalk G."/>
            <person name="Buckel W."/>
            <person name="Daniel R."/>
        </authorList>
    </citation>
    <scope>NUCLEOTIDE SEQUENCE [LARGE SCALE GENOMIC DNA]</scope>
    <source>
        <strain evidence="3 5">X2</strain>
    </source>
</reference>
<dbReference type="RefSeq" id="WP_066051066.1">
    <property type="nucleotide sequence ID" value="NZ_CP014223.1"/>
</dbReference>
<gene>
    <name evidence="3" type="ORF">CPRO_20060</name>
    <name evidence="4" type="ORF">SAMN02745151_02027</name>
</gene>